<organism evidence="1 2">
    <name type="scientific">Mythimna loreyi</name>
    <dbReference type="NCBI Taxonomy" id="667449"/>
    <lineage>
        <taxon>Eukaryota</taxon>
        <taxon>Metazoa</taxon>
        <taxon>Ecdysozoa</taxon>
        <taxon>Arthropoda</taxon>
        <taxon>Hexapoda</taxon>
        <taxon>Insecta</taxon>
        <taxon>Pterygota</taxon>
        <taxon>Neoptera</taxon>
        <taxon>Endopterygota</taxon>
        <taxon>Lepidoptera</taxon>
        <taxon>Glossata</taxon>
        <taxon>Ditrysia</taxon>
        <taxon>Noctuoidea</taxon>
        <taxon>Noctuidae</taxon>
        <taxon>Noctuinae</taxon>
        <taxon>Hadenini</taxon>
        <taxon>Mythimna</taxon>
    </lineage>
</organism>
<name>A0ACC2QF05_9NEOP</name>
<gene>
    <name evidence="1" type="ORF">PYW08_007918</name>
</gene>
<proteinExistence type="predicted"/>
<reference evidence="1" key="1">
    <citation type="submission" date="2023-03" db="EMBL/GenBank/DDBJ databases">
        <title>Chromosome-level genomes of two armyworms, Mythimna separata and Mythimna loreyi, provide insights into the biosynthesis and reception of sex pheromones.</title>
        <authorList>
            <person name="Zhao H."/>
        </authorList>
    </citation>
    <scope>NUCLEOTIDE SEQUENCE</scope>
    <source>
        <strain evidence="1">BeijingLab</strain>
    </source>
</reference>
<comment type="caution">
    <text evidence="1">The sequence shown here is derived from an EMBL/GenBank/DDBJ whole genome shotgun (WGS) entry which is preliminary data.</text>
</comment>
<dbReference type="Proteomes" id="UP001231649">
    <property type="component" value="Chromosome 20"/>
</dbReference>
<sequence>MFTYYYLYLCLLTTCLCCESPTFSVNNDQSLNCDVKTRIDSGWVCGRVREAEAGVKYASFRGIPYAQQPLQELRFKELQPLDPWPDVRLATEEGPICPQYDEIYGRLTRPVAMSESCIHANVHVPLDASHSGSKEICQKTYLPILVFIHGGGFQIGSGDADLHGPEYLVSQGVILVTFNYRLNVFGYLSLNSTAVPGNNGLRDAVTLLKWVKRNARAFGGDPDNVTLAGQSCGAAAAHLLSLSQASEGLLKRLILMSGLANGGFYTASPAYAQTVATMFLQQVGIKATDADEIHKQLVHMPLEKIMEANRIVQFTTGLVSFVPVVEAEHTGVTRILDDYPETLIQRGRGKDLPLIVGTTSKECEFFRGRFNYLGFVGIIENNPVAALPPSITYSVSESSALNLSEAVMAKYYEGGVTMDKLILSCKDLNFLYPAFKLAEWRAAQGAAPLYQYQFAFDSDFNAIKFGLMLTYEGGGAHIEDLTFVVRVNSLMDKDEKSFPPRSRDDLMKHWMTTFVVNFMRCSHPLCDNQSGWPASDGKRLNYQLISEPVFIYNNVNMTTEERDMIDFNDNLYEMARDAEAAS</sequence>
<evidence type="ECO:0000313" key="2">
    <source>
        <dbReference type="Proteomes" id="UP001231649"/>
    </source>
</evidence>
<keyword evidence="2" id="KW-1185">Reference proteome</keyword>
<protein>
    <submittedName>
        <fullName evidence="1">Uncharacterized protein</fullName>
    </submittedName>
</protein>
<accession>A0ACC2QF05</accession>
<dbReference type="EMBL" id="CM056796">
    <property type="protein sequence ID" value="KAJ8714298.1"/>
    <property type="molecule type" value="Genomic_DNA"/>
</dbReference>
<evidence type="ECO:0000313" key="1">
    <source>
        <dbReference type="EMBL" id="KAJ8714298.1"/>
    </source>
</evidence>